<dbReference type="HAMAP" id="MF_01930">
    <property type="entry name" value="PurN"/>
    <property type="match status" value="1"/>
</dbReference>
<evidence type="ECO:0000256" key="4">
    <source>
        <dbReference type="ARBA" id="ARBA00022755"/>
    </source>
</evidence>
<dbReference type="SUPFAM" id="SSF53328">
    <property type="entry name" value="Formyltransferase"/>
    <property type="match status" value="1"/>
</dbReference>
<keyword evidence="3" id="KW-0808">Transferase</keyword>
<gene>
    <name evidence="10" type="ORF">METZ01_LOCUS361395</name>
</gene>
<dbReference type="NCBIfam" id="TIGR00639">
    <property type="entry name" value="PurN"/>
    <property type="match status" value="1"/>
</dbReference>
<dbReference type="Pfam" id="PF00551">
    <property type="entry name" value="Formyl_trans_N"/>
    <property type="match status" value="1"/>
</dbReference>
<accession>A0A382SI11</accession>
<proteinExistence type="inferred from homology"/>
<dbReference type="EMBL" id="UINC01128649">
    <property type="protein sequence ID" value="SVD08541.1"/>
    <property type="molecule type" value="Genomic_DNA"/>
</dbReference>
<dbReference type="InterPro" id="IPR004607">
    <property type="entry name" value="GART"/>
</dbReference>
<evidence type="ECO:0000256" key="3">
    <source>
        <dbReference type="ARBA" id="ARBA00022679"/>
    </source>
</evidence>
<dbReference type="GO" id="GO:0005737">
    <property type="term" value="C:cytoplasm"/>
    <property type="evidence" value="ECO:0007669"/>
    <property type="project" value="TreeGrafter"/>
</dbReference>
<comment type="similarity">
    <text evidence="5">Belongs to the GART family.</text>
</comment>
<dbReference type="CDD" id="cd08645">
    <property type="entry name" value="FMT_core_GART"/>
    <property type="match status" value="1"/>
</dbReference>
<dbReference type="UniPathway" id="UPA00074">
    <property type="reaction ID" value="UER00126"/>
</dbReference>
<keyword evidence="4" id="KW-0658">Purine biosynthesis</keyword>
<comment type="catalytic activity">
    <reaction evidence="8">
        <text>N(1)-(5-phospho-beta-D-ribosyl)glycinamide + (6R)-10-formyltetrahydrofolate = N(2)-formyl-N(1)-(5-phospho-beta-D-ribosyl)glycinamide + (6S)-5,6,7,8-tetrahydrofolate + H(+)</text>
        <dbReference type="Rhea" id="RHEA:15053"/>
        <dbReference type="ChEBI" id="CHEBI:15378"/>
        <dbReference type="ChEBI" id="CHEBI:57453"/>
        <dbReference type="ChEBI" id="CHEBI:143788"/>
        <dbReference type="ChEBI" id="CHEBI:147286"/>
        <dbReference type="ChEBI" id="CHEBI:195366"/>
        <dbReference type="EC" id="2.1.2.2"/>
    </reaction>
</comment>
<protein>
    <recommendedName>
        <fullName evidence="2">phosphoribosylglycinamide formyltransferase 1</fullName>
        <ecNumber evidence="2">2.1.2.2</ecNumber>
    </recommendedName>
    <alternativeName>
        <fullName evidence="7">5'-phosphoribosylglycinamide transformylase</fullName>
    </alternativeName>
    <alternativeName>
        <fullName evidence="6">GAR transformylase</fullName>
    </alternativeName>
</protein>
<name>A0A382SI11_9ZZZZ</name>
<dbReference type="Gene3D" id="3.40.50.170">
    <property type="entry name" value="Formyl transferase, N-terminal domain"/>
    <property type="match status" value="1"/>
</dbReference>
<evidence type="ECO:0000256" key="8">
    <source>
        <dbReference type="ARBA" id="ARBA00047664"/>
    </source>
</evidence>
<dbReference type="InterPro" id="IPR002376">
    <property type="entry name" value="Formyl_transf_N"/>
</dbReference>
<dbReference type="GO" id="GO:0004644">
    <property type="term" value="F:phosphoribosylglycinamide formyltransferase activity"/>
    <property type="evidence" value="ECO:0007669"/>
    <property type="project" value="UniProtKB-EC"/>
</dbReference>
<evidence type="ECO:0000256" key="5">
    <source>
        <dbReference type="ARBA" id="ARBA00038440"/>
    </source>
</evidence>
<reference evidence="10" key="1">
    <citation type="submission" date="2018-05" db="EMBL/GenBank/DDBJ databases">
        <authorList>
            <person name="Lanie J.A."/>
            <person name="Ng W.-L."/>
            <person name="Kazmierczak K.M."/>
            <person name="Andrzejewski T.M."/>
            <person name="Davidsen T.M."/>
            <person name="Wayne K.J."/>
            <person name="Tettelin H."/>
            <person name="Glass J.I."/>
            <person name="Rusch D."/>
            <person name="Podicherti R."/>
            <person name="Tsui H.-C.T."/>
            <person name="Winkler M.E."/>
        </authorList>
    </citation>
    <scope>NUCLEOTIDE SEQUENCE</scope>
</reference>
<dbReference type="AlphaFoldDB" id="A0A382SI11"/>
<dbReference type="PANTHER" id="PTHR43369">
    <property type="entry name" value="PHOSPHORIBOSYLGLYCINAMIDE FORMYLTRANSFERASE"/>
    <property type="match status" value="1"/>
</dbReference>
<organism evidence="10">
    <name type="scientific">marine metagenome</name>
    <dbReference type="NCBI Taxonomy" id="408172"/>
    <lineage>
        <taxon>unclassified sequences</taxon>
        <taxon>metagenomes</taxon>
        <taxon>ecological metagenomes</taxon>
    </lineage>
</organism>
<evidence type="ECO:0000256" key="1">
    <source>
        <dbReference type="ARBA" id="ARBA00005054"/>
    </source>
</evidence>
<comment type="pathway">
    <text evidence="1">Purine metabolism; IMP biosynthesis via de novo pathway; N(2)-formyl-N(1)-(5-phospho-D-ribosyl)glycinamide from N(1)-(5-phospho-D-ribosyl)glycinamide (10-formyl THF route): step 1/1.</text>
</comment>
<evidence type="ECO:0000256" key="2">
    <source>
        <dbReference type="ARBA" id="ARBA00012254"/>
    </source>
</evidence>
<feature type="domain" description="Formyl transferase N-terminal" evidence="9">
    <location>
        <begin position="6"/>
        <end position="191"/>
    </location>
</feature>
<dbReference type="InterPro" id="IPR001555">
    <property type="entry name" value="GART_AS"/>
</dbReference>
<dbReference type="EC" id="2.1.2.2" evidence="2"/>
<dbReference type="GO" id="GO:0006189">
    <property type="term" value="P:'de novo' IMP biosynthetic process"/>
    <property type="evidence" value="ECO:0007669"/>
    <property type="project" value="UniProtKB-UniPathway"/>
</dbReference>
<dbReference type="PROSITE" id="PS00373">
    <property type="entry name" value="GART"/>
    <property type="match status" value="1"/>
</dbReference>
<sequence>MDLPAMKLAILASGRGSHLQNIYRACQSGELAASISIVISNNSHAPALEFARSKSIPIQHLSGKTHPDPNLLDLAICQALQQSGAAMVITAGYLKKVGRITLARFPRAVINVHPSLLPRHGGPGMYGLKVHQAVLDAAETETGVTIHYVTDEYDKGKIIGQARIDVLEKDNPASLAARLLPVEHKLLVNALKELTGSP</sequence>
<evidence type="ECO:0000313" key="10">
    <source>
        <dbReference type="EMBL" id="SVD08541.1"/>
    </source>
</evidence>
<evidence type="ECO:0000256" key="6">
    <source>
        <dbReference type="ARBA" id="ARBA00041324"/>
    </source>
</evidence>
<dbReference type="InterPro" id="IPR036477">
    <property type="entry name" value="Formyl_transf_N_sf"/>
</dbReference>
<evidence type="ECO:0000256" key="7">
    <source>
        <dbReference type="ARBA" id="ARBA00041682"/>
    </source>
</evidence>
<evidence type="ECO:0000259" key="9">
    <source>
        <dbReference type="Pfam" id="PF00551"/>
    </source>
</evidence>
<dbReference type="PANTHER" id="PTHR43369:SF2">
    <property type="entry name" value="PHOSPHORIBOSYLGLYCINAMIDE FORMYLTRANSFERASE"/>
    <property type="match status" value="1"/>
</dbReference>